<proteinExistence type="predicted"/>
<evidence type="ECO:0000313" key="1">
    <source>
        <dbReference type="EMBL" id="JAD60550.1"/>
    </source>
</evidence>
<accession>A0A0A9BH46</accession>
<dbReference type="AlphaFoldDB" id="A0A0A9BH46"/>
<protein>
    <submittedName>
        <fullName evidence="1">Uncharacterized protein</fullName>
    </submittedName>
</protein>
<sequence length="36" mass="4248">MKLAVCIKVNSRLPELPQKYMLDQHNVSQNYGRFIL</sequence>
<dbReference type="EMBL" id="GBRH01237345">
    <property type="protein sequence ID" value="JAD60550.1"/>
    <property type="molecule type" value="Transcribed_RNA"/>
</dbReference>
<reference evidence="1" key="2">
    <citation type="journal article" date="2015" name="Data Brief">
        <title>Shoot transcriptome of the giant reed, Arundo donax.</title>
        <authorList>
            <person name="Barrero R.A."/>
            <person name="Guerrero F.D."/>
            <person name="Moolhuijzen P."/>
            <person name="Goolsby J.A."/>
            <person name="Tidwell J."/>
            <person name="Bellgard S.E."/>
            <person name="Bellgard M.I."/>
        </authorList>
    </citation>
    <scope>NUCLEOTIDE SEQUENCE</scope>
    <source>
        <tissue evidence="1">Shoot tissue taken approximately 20 cm above the soil surface</tissue>
    </source>
</reference>
<organism evidence="1">
    <name type="scientific">Arundo donax</name>
    <name type="common">Giant reed</name>
    <name type="synonym">Donax arundinaceus</name>
    <dbReference type="NCBI Taxonomy" id="35708"/>
    <lineage>
        <taxon>Eukaryota</taxon>
        <taxon>Viridiplantae</taxon>
        <taxon>Streptophyta</taxon>
        <taxon>Embryophyta</taxon>
        <taxon>Tracheophyta</taxon>
        <taxon>Spermatophyta</taxon>
        <taxon>Magnoliopsida</taxon>
        <taxon>Liliopsida</taxon>
        <taxon>Poales</taxon>
        <taxon>Poaceae</taxon>
        <taxon>PACMAD clade</taxon>
        <taxon>Arundinoideae</taxon>
        <taxon>Arundineae</taxon>
        <taxon>Arundo</taxon>
    </lineage>
</organism>
<reference evidence="1" key="1">
    <citation type="submission" date="2014-09" db="EMBL/GenBank/DDBJ databases">
        <authorList>
            <person name="Magalhaes I.L.F."/>
            <person name="Oliveira U."/>
            <person name="Santos F.R."/>
            <person name="Vidigal T.H.D.A."/>
            <person name="Brescovit A.D."/>
            <person name="Santos A.J."/>
        </authorList>
    </citation>
    <scope>NUCLEOTIDE SEQUENCE</scope>
    <source>
        <tissue evidence="1">Shoot tissue taken approximately 20 cm above the soil surface</tissue>
    </source>
</reference>
<name>A0A0A9BH46_ARUDO</name>